<reference evidence="3 4" key="1">
    <citation type="submission" date="2019-06" db="EMBL/GenBank/DDBJ databases">
        <title>A chromosomal-level reference genome of Carpinus fangiana (Coryloideae, Betulaceae).</title>
        <authorList>
            <person name="Yang X."/>
            <person name="Wang Z."/>
            <person name="Zhang L."/>
            <person name="Hao G."/>
            <person name="Liu J."/>
            <person name="Yang Y."/>
        </authorList>
    </citation>
    <scope>NUCLEOTIDE SEQUENCE [LARGE SCALE GENOMIC DNA]</scope>
    <source>
        <strain evidence="3">Cfa_2016G</strain>
        <tissue evidence="3">Leaf</tissue>
    </source>
</reference>
<feature type="compositionally biased region" description="Low complexity" evidence="2">
    <location>
        <begin position="187"/>
        <end position="201"/>
    </location>
</feature>
<keyword evidence="1" id="KW-0175">Coiled coil</keyword>
<dbReference type="PANTHER" id="PTHR31342">
    <property type="entry name" value="PROTEIN CHUP1, CHLOROPLASTIC"/>
    <property type="match status" value="1"/>
</dbReference>
<feature type="compositionally biased region" description="Pro residues" evidence="2">
    <location>
        <begin position="202"/>
        <end position="221"/>
    </location>
</feature>
<dbReference type="Proteomes" id="UP000327013">
    <property type="component" value="Chromosome 6"/>
</dbReference>
<name>A0A5N6RDY8_9ROSI</name>
<feature type="region of interest" description="Disordered" evidence="2">
    <location>
        <begin position="150"/>
        <end position="221"/>
    </location>
</feature>
<feature type="compositionally biased region" description="Polar residues" evidence="2">
    <location>
        <begin position="150"/>
        <end position="161"/>
    </location>
</feature>
<evidence type="ECO:0000256" key="1">
    <source>
        <dbReference type="ARBA" id="ARBA00023054"/>
    </source>
</evidence>
<keyword evidence="4" id="KW-1185">Reference proteome</keyword>
<dbReference type="InterPro" id="IPR040265">
    <property type="entry name" value="CHUP1/IPGA1-like"/>
</dbReference>
<dbReference type="AlphaFoldDB" id="A0A5N6RDY8"/>
<dbReference type="EMBL" id="CM017326">
    <property type="protein sequence ID" value="KAE8076278.1"/>
    <property type="molecule type" value="Genomic_DNA"/>
</dbReference>
<gene>
    <name evidence="3" type="ORF">FH972_014940</name>
</gene>
<protein>
    <submittedName>
        <fullName evidence="3">Uncharacterized protein</fullName>
    </submittedName>
</protein>
<proteinExistence type="predicted"/>
<evidence type="ECO:0000256" key="2">
    <source>
        <dbReference type="SAM" id="MobiDB-lite"/>
    </source>
</evidence>
<organism evidence="3 4">
    <name type="scientific">Carpinus fangiana</name>
    <dbReference type="NCBI Taxonomy" id="176857"/>
    <lineage>
        <taxon>Eukaryota</taxon>
        <taxon>Viridiplantae</taxon>
        <taxon>Streptophyta</taxon>
        <taxon>Embryophyta</taxon>
        <taxon>Tracheophyta</taxon>
        <taxon>Spermatophyta</taxon>
        <taxon>Magnoliopsida</taxon>
        <taxon>eudicotyledons</taxon>
        <taxon>Gunneridae</taxon>
        <taxon>Pentapetalae</taxon>
        <taxon>rosids</taxon>
        <taxon>fabids</taxon>
        <taxon>Fagales</taxon>
        <taxon>Betulaceae</taxon>
        <taxon>Carpinus</taxon>
    </lineage>
</organism>
<accession>A0A5N6RDY8</accession>
<sequence>MMEHLHKLYPGIVADNTCLPNMKGTSLDKRLAYFCKALISVRDSWTKNHEWMNKFLLDKNLNVENSIMEQLVDIVFATLDCMIKAARELFDMMDEEDMKEGYSSQARTFKGVSSEASCTLELNNGSTKVRELAKNSYSPSLLQQTLVVHGAQDSSPLNQKNGKVEELKPNAKEVESNSEVILAELKPGNPTTPSMPMMPSKGPAPSPPTPVPPQKRPAPPPPLHLVPQNPCIERQPQLNVNHERRAPTGTRTEIGGAAGWKQGLAASLAELTKRSSYFQQIEEDARKHEKSIMELKIAIRSFQAKDMVKLLMFQRRVDSFLEGLTDETQVLGKYEDFPTKKLEALRTAAALYSKLDKIATNLKELQIVAPLDQLFNKVESFFSKIKKELEALERIKEEESKKFKSHDVHFDFNILTRIKELMVDVSSSCMELALKEMREAKTAKSKEEIGSKTDRQRKGNSKMLWRAFQLAYRVYAFAGGQDDRADKLAEEVALEITSHS</sequence>
<evidence type="ECO:0000313" key="4">
    <source>
        <dbReference type="Proteomes" id="UP000327013"/>
    </source>
</evidence>
<dbReference type="OrthoDB" id="2020598at2759"/>
<dbReference type="PANTHER" id="PTHR31342:SF62">
    <property type="entry name" value="HYDROXYPROLINE-RICH GLYCOPROTEIN FAMILY PROTEIN"/>
    <property type="match status" value="1"/>
</dbReference>
<feature type="compositionally biased region" description="Basic and acidic residues" evidence="2">
    <location>
        <begin position="162"/>
        <end position="175"/>
    </location>
</feature>
<evidence type="ECO:0000313" key="3">
    <source>
        <dbReference type="EMBL" id="KAE8076278.1"/>
    </source>
</evidence>